<feature type="domain" description="Integrase catalytic" evidence="1">
    <location>
        <begin position="37"/>
        <end position="212"/>
    </location>
</feature>
<dbReference type="PhylomeDB" id="A7SI44"/>
<dbReference type="GO" id="GO:0003676">
    <property type="term" value="F:nucleic acid binding"/>
    <property type="evidence" value="ECO:0007669"/>
    <property type="project" value="InterPro"/>
</dbReference>
<name>A7SI44_NEMVE</name>
<keyword evidence="3" id="KW-1185">Reference proteome</keyword>
<dbReference type="PROSITE" id="PS50994">
    <property type="entry name" value="INTEGRASE"/>
    <property type="match status" value="1"/>
</dbReference>
<dbReference type="InterPro" id="IPR012337">
    <property type="entry name" value="RNaseH-like_sf"/>
</dbReference>
<dbReference type="Gene3D" id="3.30.420.10">
    <property type="entry name" value="Ribonuclease H-like superfamily/Ribonuclease H"/>
    <property type="match status" value="1"/>
</dbReference>
<evidence type="ECO:0000313" key="2">
    <source>
        <dbReference type="EMBL" id="EDO36626.1"/>
    </source>
</evidence>
<dbReference type="SUPFAM" id="SSF53098">
    <property type="entry name" value="Ribonuclease H-like"/>
    <property type="match status" value="1"/>
</dbReference>
<dbReference type="InterPro" id="IPR001584">
    <property type="entry name" value="Integrase_cat-core"/>
</dbReference>
<dbReference type="OMA" id="WPNTVIV"/>
<dbReference type="AlphaFoldDB" id="A7SI44"/>
<sequence length="311" mass="35706">MIDEGGGWWSSIPLELPDGIIDRTISCEKHWQFAVKRMSTAVQSTYGVDIADEFVKIMMSLRKQTVFDALSTTNPRGAPMRRRYLFLLKRARDPKAFLHRLPQVNRKLKWPNTVIVDPGTEFMGDVTKLMKKHNVRIQRSEAKNHKAQSVVERANRTLSERLYSHQYAQEMLSENERSREWVKRMPKVLEAMNSKPRRISGKEPDKAVGLKEVDVKPVEYKQSVGLDEVRLPPAVKVRYLLAPGEDEGGDNRRATRPVWSLNIYDLSRSVVSVGQPVLYYLPEGAPRRSFVREELQAVPEDTELPPNSVLE</sequence>
<proteinExistence type="predicted"/>
<dbReference type="Proteomes" id="UP000001593">
    <property type="component" value="Unassembled WGS sequence"/>
</dbReference>
<gene>
    <name evidence="2" type="ORF">NEMVEDRAFT_v1g212620</name>
</gene>
<dbReference type="InParanoid" id="A7SI44"/>
<protein>
    <recommendedName>
        <fullName evidence="1">Integrase catalytic domain-containing protein</fullName>
    </recommendedName>
</protein>
<dbReference type="EMBL" id="DS469665">
    <property type="protein sequence ID" value="EDO36626.1"/>
    <property type="molecule type" value="Genomic_DNA"/>
</dbReference>
<reference evidence="2 3" key="1">
    <citation type="journal article" date="2007" name="Science">
        <title>Sea anemone genome reveals ancestral eumetazoan gene repertoire and genomic organization.</title>
        <authorList>
            <person name="Putnam N.H."/>
            <person name="Srivastava M."/>
            <person name="Hellsten U."/>
            <person name="Dirks B."/>
            <person name="Chapman J."/>
            <person name="Salamov A."/>
            <person name="Terry A."/>
            <person name="Shapiro H."/>
            <person name="Lindquist E."/>
            <person name="Kapitonov V.V."/>
            <person name="Jurka J."/>
            <person name="Genikhovich G."/>
            <person name="Grigoriev I.V."/>
            <person name="Lucas S.M."/>
            <person name="Steele R.E."/>
            <person name="Finnerty J.R."/>
            <person name="Technau U."/>
            <person name="Martindale M.Q."/>
            <person name="Rokhsar D.S."/>
        </authorList>
    </citation>
    <scope>NUCLEOTIDE SEQUENCE [LARGE SCALE GENOMIC DNA]</scope>
    <source>
        <strain evidence="3">CH2 X CH6</strain>
    </source>
</reference>
<dbReference type="HOGENOM" id="CLU_895172_0_0_1"/>
<dbReference type="GO" id="GO:0015074">
    <property type="term" value="P:DNA integration"/>
    <property type="evidence" value="ECO:0007669"/>
    <property type="project" value="InterPro"/>
</dbReference>
<evidence type="ECO:0000259" key="1">
    <source>
        <dbReference type="PROSITE" id="PS50994"/>
    </source>
</evidence>
<dbReference type="InterPro" id="IPR036397">
    <property type="entry name" value="RNaseH_sf"/>
</dbReference>
<evidence type="ECO:0000313" key="3">
    <source>
        <dbReference type="Proteomes" id="UP000001593"/>
    </source>
</evidence>
<accession>A7SI44</accession>
<dbReference type="eggNOG" id="ENOG502STSU">
    <property type="taxonomic scope" value="Eukaryota"/>
</dbReference>
<organism evidence="2 3">
    <name type="scientific">Nematostella vectensis</name>
    <name type="common">Starlet sea anemone</name>
    <dbReference type="NCBI Taxonomy" id="45351"/>
    <lineage>
        <taxon>Eukaryota</taxon>
        <taxon>Metazoa</taxon>
        <taxon>Cnidaria</taxon>
        <taxon>Anthozoa</taxon>
        <taxon>Hexacorallia</taxon>
        <taxon>Actiniaria</taxon>
        <taxon>Edwardsiidae</taxon>
        <taxon>Nematostella</taxon>
    </lineage>
</organism>